<organism evidence="2">
    <name type="scientific">marine metagenome</name>
    <dbReference type="NCBI Taxonomy" id="408172"/>
    <lineage>
        <taxon>unclassified sequences</taxon>
        <taxon>metagenomes</taxon>
        <taxon>ecological metagenomes</taxon>
    </lineage>
</organism>
<proteinExistence type="predicted"/>
<protein>
    <submittedName>
        <fullName evidence="2">Uncharacterized protein</fullName>
    </submittedName>
</protein>
<keyword evidence="1" id="KW-1133">Transmembrane helix</keyword>
<evidence type="ECO:0000256" key="1">
    <source>
        <dbReference type="SAM" id="Phobius"/>
    </source>
</evidence>
<keyword evidence="1" id="KW-0472">Membrane</keyword>
<feature type="non-terminal residue" evidence="2">
    <location>
        <position position="92"/>
    </location>
</feature>
<name>A0A382SJE5_9ZZZZ</name>
<evidence type="ECO:0000313" key="2">
    <source>
        <dbReference type="EMBL" id="SVD10014.1"/>
    </source>
</evidence>
<keyword evidence="1" id="KW-0812">Transmembrane</keyword>
<dbReference type="EMBL" id="UINC01129550">
    <property type="protein sequence ID" value="SVD10014.1"/>
    <property type="molecule type" value="Genomic_DNA"/>
</dbReference>
<sequence length="92" mass="9957">MAPDRTSGDLPDLLRRYVRQETVDPLRSLRRFLGLGIAGSFMMGTGVVLLGVGALRLLQDWSVLDGSWSWAPYLAVAVALAMIAVLAGKRIS</sequence>
<feature type="transmembrane region" description="Helical" evidence="1">
    <location>
        <begin position="70"/>
        <end position="88"/>
    </location>
</feature>
<reference evidence="2" key="1">
    <citation type="submission" date="2018-05" db="EMBL/GenBank/DDBJ databases">
        <authorList>
            <person name="Lanie J.A."/>
            <person name="Ng W.-L."/>
            <person name="Kazmierczak K.M."/>
            <person name="Andrzejewski T.M."/>
            <person name="Davidsen T.M."/>
            <person name="Wayne K.J."/>
            <person name="Tettelin H."/>
            <person name="Glass J.I."/>
            <person name="Rusch D."/>
            <person name="Podicherti R."/>
            <person name="Tsui H.-C.T."/>
            <person name="Winkler M.E."/>
        </authorList>
    </citation>
    <scope>NUCLEOTIDE SEQUENCE</scope>
</reference>
<gene>
    <name evidence="2" type="ORF">METZ01_LOCUS362868</name>
</gene>
<accession>A0A382SJE5</accession>
<dbReference type="AlphaFoldDB" id="A0A382SJE5"/>
<feature type="transmembrane region" description="Helical" evidence="1">
    <location>
        <begin position="32"/>
        <end position="58"/>
    </location>
</feature>